<accession>A0A7Y9JCY1</accession>
<proteinExistence type="predicted"/>
<evidence type="ECO:0000313" key="1">
    <source>
        <dbReference type="EMBL" id="NYD43913.1"/>
    </source>
</evidence>
<dbReference type="RefSeq" id="WP_179665376.1">
    <property type="nucleotide sequence ID" value="NZ_JACCBG010000001.1"/>
</dbReference>
<reference evidence="1 2" key="1">
    <citation type="submission" date="2020-07" db="EMBL/GenBank/DDBJ databases">
        <title>Sequencing the genomes of 1000 actinobacteria strains.</title>
        <authorList>
            <person name="Klenk H.-P."/>
        </authorList>
    </citation>
    <scope>NUCLEOTIDE SEQUENCE [LARGE SCALE GENOMIC DNA]</scope>
    <source>
        <strain evidence="1 2">DSM 21350</strain>
    </source>
</reference>
<comment type="caution">
    <text evidence="1">The sequence shown here is derived from an EMBL/GenBank/DDBJ whole genome shotgun (WGS) entry which is preliminary data.</text>
</comment>
<evidence type="ECO:0000313" key="2">
    <source>
        <dbReference type="Proteomes" id="UP000535511"/>
    </source>
</evidence>
<keyword evidence="2" id="KW-1185">Reference proteome</keyword>
<dbReference type="AlphaFoldDB" id="A0A7Y9JCY1"/>
<dbReference type="Proteomes" id="UP000535511">
    <property type="component" value="Unassembled WGS sequence"/>
</dbReference>
<sequence length="95" mass="10679">MQVVLVRWRPRTPGWTTARLHTVLDASTAPADQIAHVRVEDDAEEWRLAMFVHSPTAGMARAAVQALVIRTAASLPVRPDVLDVEVVTEWFRLPR</sequence>
<gene>
    <name evidence="1" type="ORF">BJZ21_003996</name>
</gene>
<protein>
    <submittedName>
        <fullName evidence="1">Uncharacterized protein</fullName>
    </submittedName>
</protein>
<organism evidence="1 2">
    <name type="scientific">Nocardioides panaciterrulae</name>
    <dbReference type="NCBI Taxonomy" id="661492"/>
    <lineage>
        <taxon>Bacteria</taxon>
        <taxon>Bacillati</taxon>
        <taxon>Actinomycetota</taxon>
        <taxon>Actinomycetes</taxon>
        <taxon>Propionibacteriales</taxon>
        <taxon>Nocardioidaceae</taxon>
        <taxon>Nocardioides</taxon>
    </lineage>
</organism>
<name>A0A7Y9JCY1_9ACTN</name>
<dbReference type="EMBL" id="JACCBG010000001">
    <property type="protein sequence ID" value="NYD43913.1"/>
    <property type="molecule type" value="Genomic_DNA"/>
</dbReference>